<reference evidence="1" key="1">
    <citation type="submission" date="2020-01" db="EMBL/GenBank/DDBJ databases">
        <authorList>
            <person name="Mishra B."/>
        </authorList>
    </citation>
    <scope>NUCLEOTIDE SEQUENCE [LARGE SCALE GENOMIC DNA]</scope>
</reference>
<accession>A0A6D2INX4</accession>
<gene>
    <name evidence="1" type="ORF">MERR_LOCUS18027</name>
</gene>
<keyword evidence="2" id="KW-1185">Reference proteome</keyword>
<organism evidence="1 2">
    <name type="scientific">Microthlaspi erraticum</name>
    <dbReference type="NCBI Taxonomy" id="1685480"/>
    <lineage>
        <taxon>Eukaryota</taxon>
        <taxon>Viridiplantae</taxon>
        <taxon>Streptophyta</taxon>
        <taxon>Embryophyta</taxon>
        <taxon>Tracheophyta</taxon>
        <taxon>Spermatophyta</taxon>
        <taxon>Magnoliopsida</taxon>
        <taxon>eudicotyledons</taxon>
        <taxon>Gunneridae</taxon>
        <taxon>Pentapetalae</taxon>
        <taxon>rosids</taxon>
        <taxon>malvids</taxon>
        <taxon>Brassicales</taxon>
        <taxon>Brassicaceae</taxon>
        <taxon>Coluteocarpeae</taxon>
        <taxon>Microthlaspi</taxon>
    </lineage>
</organism>
<comment type="caution">
    <text evidence="1">The sequence shown here is derived from an EMBL/GenBank/DDBJ whole genome shotgun (WGS) entry which is preliminary data.</text>
</comment>
<dbReference type="EMBL" id="CACVBM020001097">
    <property type="protein sequence ID" value="CAA7030792.1"/>
    <property type="molecule type" value="Genomic_DNA"/>
</dbReference>
<proteinExistence type="predicted"/>
<evidence type="ECO:0000313" key="2">
    <source>
        <dbReference type="Proteomes" id="UP000467841"/>
    </source>
</evidence>
<name>A0A6D2INX4_9BRAS</name>
<dbReference type="AlphaFoldDB" id="A0A6D2INX4"/>
<evidence type="ECO:0000313" key="1">
    <source>
        <dbReference type="EMBL" id="CAA7030792.1"/>
    </source>
</evidence>
<dbReference type="Proteomes" id="UP000467841">
    <property type="component" value="Unassembled WGS sequence"/>
</dbReference>
<sequence length="105" mass="11897">MKKKEQELSGASFFLDDLLGLLFSDSLLTRTLFDIFGLSSSAAKNMYIWAKSRRVFFMPEKESFPCAEPSSPRRVWADIVPRKAPNISQASSLFDQGLWRCCSGH</sequence>
<protein>
    <submittedName>
        <fullName evidence="1">Uncharacterized protein</fullName>
    </submittedName>
</protein>